<evidence type="ECO:0008006" key="3">
    <source>
        <dbReference type="Google" id="ProtNLM"/>
    </source>
</evidence>
<dbReference type="Proteomes" id="UP000575241">
    <property type="component" value="Unassembled WGS sequence"/>
</dbReference>
<protein>
    <recommendedName>
        <fullName evidence="3">DUF1311 domain-containing protein</fullName>
    </recommendedName>
</protein>
<proteinExistence type="predicted"/>
<dbReference type="EMBL" id="JACHLN010000002">
    <property type="protein sequence ID" value="MBB4838936.1"/>
    <property type="molecule type" value="Genomic_DNA"/>
</dbReference>
<evidence type="ECO:0000313" key="1">
    <source>
        <dbReference type="EMBL" id="MBB4838936.1"/>
    </source>
</evidence>
<dbReference type="RefSeq" id="WP_184166257.1">
    <property type="nucleotide sequence ID" value="NZ_JACHLN010000002.1"/>
</dbReference>
<reference evidence="1 2" key="1">
    <citation type="submission" date="2020-08" db="EMBL/GenBank/DDBJ databases">
        <title>Functional genomics of gut bacteria from endangered species of beetles.</title>
        <authorList>
            <person name="Carlos-Shanley C."/>
        </authorList>
    </citation>
    <scope>NUCLEOTIDE SEQUENCE [LARGE SCALE GENOMIC DNA]</scope>
    <source>
        <strain evidence="1 2">S00224</strain>
    </source>
</reference>
<accession>A0A7W7NSM2</accession>
<evidence type="ECO:0000313" key="2">
    <source>
        <dbReference type="Proteomes" id="UP000575241"/>
    </source>
</evidence>
<sequence>MLAPLVPPQIYKNYKVAEERHRKAVRGLAQAAFAAKQARNKIDRWIHWHQPFLDMKPGYKQAYDAAYARHAEEQESIGNKCDNIALGACAQLTRATNERQKREPDGIFNSYVIRQ</sequence>
<dbReference type="AlphaFoldDB" id="A0A7W7NSM2"/>
<organism evidence="1 2">
    <name type="scientific">Sphingomonas kyeonggiensis</name>
    <dbReference type="NCBI Taxonomy" id="1268553"/>
    <lineage>
        <taxon>Bacteria</taxon>
        <taxon>Pseudomonadati</taxon>
        <taxon>Pseudomonadota</taxon>
        <taxon>Alphaproteobacteria</taxon>
        <taxon>Sphingomonadales</taxon>
        <taxon>Sphingomonadaceae</taxon>
        <taxon>Sphingomonas</taxon>
    </lineage>
</organism>
<comment type="caution">
    <text evidence="1">The sequence shown here is derived from an EMBL/GenBank/DDBJ whole genome shotgun (WGS) entry which is preliminary data.</text>
</comment>
<keyword evidence="2" id="KW-1185">Reference proteome</keyword>
<gene>
    <name evidence="1" type="ORF">HNP52_002005</name>
</gene>
<name>A0A7W7NSM2_9SPHN</name>